<keyword evidence="5" id="KW-0677">Repeat</keyword>
<dbReference type="EMBL" id="CAKOGP040002069">
    <property type="protein sequence ID" value="CAJ1960688.1"/>
    <property type="molecule type" value="Genomic_DNA"/>
</dbReference>
<keyword evidence="3 9" id="KW-0813">Transport</keyword>
<comment type="subcellular location">
    <subcellularLocation>
        <location evidence="1">Membrane</location>
        <topology evidence="1">Multi-pass membrane protein</topology>
    </subcellularLocation>
</comment>
<dbReference type="PANTHER" id="PTHR45618">
    <property type="entry name" value="MITOCHONDRIAL DICARBOXYLATE CARRIER-RELATED"/>
    <property type="match status" value="1"/>
</dbReference>
<proteinExistence type="inferred from homology"/>
<name>A0AAD2G3A5_9STRA</name>
<feature type="repeat" description="Solcar" evidence="8">
    <location>
        <begin position="44"/>
        <end position="123"/>
    </location>
</feature>
<dbReference type="InterPro" id="IPR023395">
    <property type="entry name" value="MCP_dom_sf"/>
</dbReference>
<organism evidence="11 12">
    <name type="scientific">Cylindrotheca closterium</name>
    <dbReference type="NCBI Taxonomy" id="2856"/>
    <lineage>
        <taxon>Eukaryota</taxon>
        <taxon>Sar</taxon>
        <taxon>Stramenopiles</taxon>
        <taxon>Ochrophyta</taxon>
        <taxon>Bacillariophyta</taxon>
        <taxon>Bacillariophyceae</taxon>
        <taxon>Bacillariophycidae</taxon>
        <taxon>Bacillariales</taxon>
        <taxon>Bacillariaceae</taxon>
        <taxon>Cylindrotheca</taxon>
    </lineage>
</organism>
<dbReference type="GO" id="GO:0016020">
    <property type="term" value="C:membrane"/>
    <property type="evidence" value="ECO:0007669"/>
    <property type="project" value="UniProtKB-SubCell"/>
</dbReference>
<evidence type="ECO:0000256" key="9">
    <source>
        <dbReference type="RuleBase" id="RU000488"/>
    </source>
</evidence>
<dbReference type="AlphaFoldDB" id="A0AAD2G3A5"/>
<feature type="compositionally biased region" description="Polar residues" evidence="10">
    <location>
        <begin position="1"/>
        <end position="13"/>
    </location>
</feature>
<feature type="compositionally biased region" description="Low complexity" evidence="10">
    <location>
        <begin position="14"/>
        <end position="37"/>
    </location>
</feature>
<sequence length="333" mass="35387">MAPPQDSNNQQPLATMTATSSATTVATKTSLPPSSSSAPIALPTRMVLSAFAGMGAATICHPLDVIRVQMQTFSYRNTGHAAVSIYQNGGLVNGLYAGVSAAYLRQWLYGSCRMGIYSYLLEQEKIKKGGADNISFGTKLGMGSISGGIGSFVGTPSEVALVRMSADSKLPVAERRGYTNVVNCLQRIASEEGAANLWKGATPTVARATLLSACQMGVTSQAKSYLAKQEQYFGKNGQWLGGYPMMLCATLCSSFCANIVANPFDVLKSRIQQDSKNLYSGMVDCFVKSVKGEGIFVLWKGFTPAFVKLAPYTIISLTLVDKLTKAATGKEAL</sequence>
<comment type="caution">
    <text evidence="11">The sequence shown here is derived from an EMBL/GenBank/DDBJ whole genome shotgun (WGS) entry which is preliminary data.</text>
</comment>
<reference evidence="11" key="1">
    <citation type="submission" date="2023-08" db="EMBL/GenBank/DDBJ databases">
        <authorList>
            <person name="Audoor S."/>
            <person name="Bilcke G."/>
        </authorList>
    </citation>
    <scope>NUCLEOTIDE SEQUENCE</scope>
</reference>
<protein>
    <submittedName>
        <fullName evidence="11">Uncharacterized protein</fullName>
    </submittedName>
</protein>
<feature type="region of interest" description="Disordered" evidence="10">
    <location>
        <begin position="1"/>
        <end position="37"/>
    </location>
</feature>
<keyword evidence="12" id="KW-1185">Reference proteome</keyword>
<evidence type="ECO:0000256" key="8">
    <source>
        <dbReference type="PROSITE-ProRule" id="PRU00282"/>
    </source>
</evidence>
<dbReference type="InterPro" id="IPR018108">
    <property type="entry name" value="MCP_transmembrane"/>
</dbReference>
<dbReference type="InterPro" id="IPR050391">
    <property type="entry name" value="Mito_Metabolite_Transporter"/>
</dbReference>
<accession>A0AAD2G3A5</accession>
<evidence type="ECO:0000256" key="3">
    <source>
        <dbReference type="ARBA" id="ARBA00022448"/>
    </source>
</evidence>
<feature type="repeat" description="Solcar" evidence="8">
    <location>
        <begin position="241"/>
        <end position="326"/>
    </location>
</feature>
<evidence type="ECO:0000256" key="5">
    <source>
        <dbReference type="ARBA" id="ARBA00022737"/>
    </source>
</evidence>
<evidence type="ECO:0000313" key="11">
    <source>
        <dbReference type="EMBL" id="CAJ1960688.1"/>
    </source>
</evidence>
<evidence type="ECO:0000256" key="2">
    <source>
        <dbReference type="ARBA" id="ARBA00006375"/>
    </source>
</evidence>
<keyword evidence="7 8" id="KW-0472">Membrane</keyword>
<dbReference type="Pfam" id="PF00153">
    <property type="entry name" value="Mito_carr"/>
    <property type="match status" value="3"/>
</dbReference>
<dbReference type="PROSITE" id="PS50920">
    <property type="entry name" value="SOLCAR"/>
    <property type="match status" value="3"/>
</dbReference>
<evidence type="ECO:0000256" key="10">
    <source>
        <dbReference type="SAM" id="MobiDB-lite"/>
    </source>
</evidence>
<evidence type="ECO:0000256" key="4">
    <source>
        <dbReference type="ARBA" id="ARBA00022692"/>
    </source>
</evidence>
<feature type="repeat" description="Solcar" evidence="8">
    <location>
        <begin position="134"/>
        <end position="225"/>
    </location>
</feature>
<evidence type="ECO:0000256" key="7">
    <source>
        <dbReference type="ARBA" id="ARBA00023136"/>
    </source>
</evidence>
<dbReference type="SUPFAM" id="SSF103506">
    <property type="entry name" value="Mitochondrial carrier"/>
    <property type="match status" value="1"/>
</dbReference>
<gene>
    <name evidence="11" type="ORF">CYCCA115_LOCUS18844</name>
</gene>
<dbReference type="Proteomes" id="UP001295423">
    <property type="component" value="Unassembled WGS sequence"/>
</dbReference>
<comment type="similarity">
    <text evidence="2 9">Belongs to the mitochondrial carrier (TC 2.A.29) family.</text>
</comment>
<evidence type="ECO:0000313" key="12">
    <source>
        <dbReference type="Proteomes" id="UP001295423"/>
    </source>
</evidence>
<evidence type="ECO:0000256" key="6">
    <source>
        <dbReference type="ARBA" id="ARBA00022989"/>
    </source>
</evidence>
<keyword evidence="4 8" id="KW-0812">Transmembrane</keyword>
<evidence type="ECO:0000256" key="1">
    <source>
        <dbReference type="ARBA" id="ARBA00004141"/>
    </source>
</evidence>
<keyword evidence="6" id="KW-1133">Transmembrane helix</keyword>
<dbReference type="Gene3D" id="1.50.40.10">
    <property type="entry name" value="Mitochondrial carrier domain"/>
    <property type="match status" value="1"/>
</dbReference>